<comment type="caution">
    <text evidence="1">The sequence shown here is derived from an EMBL/GenBank/DDBJ whole genome shotgun (WGS) entry which is preliminary data.</text>
</comment>
<sequence>MSLWDLTFVVRCTTSYDVINGLSKSVRTTRSTYCNDISKRCPVDDEDVEFISSMVKKETPTQPVTFEMMNIFLCLPIVNDKSDCLCGLC</sequence>
<dbReference type="EMBL" id="AZBU02000004">
    <property type="protein sequence ID" value="TKR83257.1"/>
    <property type="molecule type" value="Genomic_DNA"/>
</dbReference>
<evidence type="ECO:0000313" key="2">
    <source>
        <dbReference type="Proteomes" id="UP000298663"/>
    </source>
</evidence>
<proteinExistence type="predicted"/>
<reference evidence="1 2" key="1">
    <citation type="journal article" date="2015" name="Genome Biol.">
        <title>Comparative genomics of Steinernema reveals deeply conserved gene regulatory networks.</title>
        <authorList>
            <person name="Dillman A.R."/>
            <person name="Macchietto M."/>
            <person name="Porter C.F."/>
            <person name="Rogers A."/>
            <person name="Williams B."/>
            <person name="Antoshechkin I."/>
            <person name="Lee M.M."/>
            <person name="Goodwin Z."/>
            <person name="Lu X."/>
            <person name="Lewis E.E."/>
            <person name="Goodrich-Blair H."/>
            <person name="Stock S.P."/>
            <person name="Adams B.J."/>
            <person name="Sternberg P.W."/>
            <person name="Mortazavi A."/>
        </authorList>
    </citation>
    <scope>NUCLEOTIDE SEQUENCE [LARGE SCALE GENOMIC DNA]</scope>
    <source>
        <strain evidence="1 2">ALL</strain>
    </source>
</reference>
<protein>
    <submittedName>
        <fullName evidence="1">Uncharacterized protein</fullName>
    </submittedName>
</protein>
<organism evidence="1 2">
    <name type="scientific">Steinernema carpocapsae</name>
    <name type="common">Entomopathogenic nematode</name>
    <dbReference type="NCBI Taxonomy" id="34508"/>
    <lineage>
        <taxon>Eukaryota</taxon>
        <taxon>Metazoa</taxon>
        <taxon>Ecdysozoa</taxon>
        <taxon>Nematoda</taxon>
        <taxon>Chromadorea</taxon>
        <taxon>Rhabditida</taxon>
        <taxon>Tylenchina</taxon>
        <taxon>Panagrolaimomorpha</taxon>
        <taxon>Strongyloidoidea</taxon>
        <taxon>Steinernematidae</taxon>
        <taxon>Steinernema</taxon>
    </lineage>
</organism>
<name>A0A4U5NJ79_STECR</name>
<reference evidence="1 2" key="2">
    <citation type="journal article" date="2019" name="G3 (Bethesda)">
        <title>Hybrid Assembly of the Genome of the Entomopathogenic Nematode Steinernema carpocapsae Identifies the X-Chromosome.</title>
        <authorList>
            <person name="Serra L."/>
            <person name="Macchietto M."/>
            <person name="Macias-Munoz A."/>
            <person name="McGill C.J."/>
            <person name="Rodriguez I.M."/>
            <person name="Rodriguez B."/>
            <person name="Murad R."/>
            <person name="Mortazavi A."/>
        </authorList>
    </citation>
    <scope>NUCLEOTIDE SEQUENCE [LARGE SCALE GENOMIC DNA]</scope>
    <source>
        <strain evidence="1 2">ALL</strain>
    </source>
</reference>
<dbReference type="Proteomes" id="UP000298663">
    <property type="component" value="Unassembled WGS sequence"/>
</dbReference>
<evidence type="ECO:0000313" key="1">
    <source>
        <dbReference type="EMBL" id="TKR83257.1"/>
    </source>
</evidence>
<gene>
    <name evidence="1" type="ORF">L596_016879</name>
</gene>
<accession>A0A4U5NJ79</accession>
<keyword evidence="2" id="KW-1185">Reference proteome</keyword>
<dbReference type="AlphaFoldDB" id="A0A4U5NJ79"/>